<dbReference type="EMBL" id="JAGMUV010000001">
    <property type="protein sequence ID" value="KAH7175195.1"/>
    <property type="molecule type" value="Genomic_DNA"/>
</dbReference>
<sequence>MPLKLSPGEKPLPCRETLGESEDINAYFSSQIHALFNALKAHQDSSIEVDRRPFQQDGSYLRIEIGPQSYDIFPQCMHRDFHSRRLYLSDAATLPLLPHFTKFELNGAGSSGIKHVRPVSLRTIVECIVRLPDLQEVDCPCLCERTLIAYESPFLRIYTRDWEGPWRDSRHEFGRAVDELREQIPVSLRKVRFWFWHGRYNFMDDQAVPMPDLVHPADEDPVSTGFRIMAPYLEELDLRAFLTPGLFKAQWPRMRRLRVEFHPCRPDGRWYFVGPRGENPNPDGYEVTDEHYPPTGPNEADEEFDEDWEENWTRNDEFTPDMFRTEPLAERIEPLLSAFAVALKSMPALEEAELFTNVSWNPSAERLDEYGDEAPYDAEYGGRRWGLRYVLGKDGVEGMVEWQVGAWRPCEGVMELFEDLGGDGELKMVWKEFKFRDRDGA</sequence>
<evidence type="ECO:0000313" key="2">
    <source>
        <dbReference type="Proteomes" id="UP000738349"/>
    </source>
</evidence>
<evidence type="ECO:0000313" key="1">
    <source>
        <dbReference type="EMBL" id="KAH7175195.1"/>
    </source>
</evidence>
<organism evidence="1 2">
    <name type="scientific">Dactylonectria macrodidyma</name>
    <dbReference type="NCBI Taxonomy" id="307937"/>
    <lineage>
        <taxon>Eukaryota</taxon>
        <taxon>Fungi</taxon>
        <taxon>Dikarya</taxon>
        <taxon>Ascomycota</taxon>
        <taxon>Pezizomycotina</taxon>
        <taxon>Sordariomycetes</taxon>
        <taxon>Hypocreomycetidae</taxon>
        <taxon>Hypocreales</taxon>
        <taxon>Nectriaceae</taxon>
        <taxon>Dactylonectria</taxon>
    </lineage>
</organism>
<dbReference type="Proteomes" id="UP000738349">
    <property type="component" value="Unassembled WGS sequence"/>
</dbReference>
<gene>
    <name evidence="1" type="ORF">EDB81DRAFT_633444</name>
</gene>
<dbReference type="OrthoDB" id="5985073at2759"/>
<dbReference type="AlphaFoldDB" id="A0A9P9JM23"/>
<accession>A0A9P9JM23</accession>
<reference evidence="1" key="1">
    <citation type="journal article" date="2021" name="Nat. Commun.">
        <title>Genetic determinants of endophytism in the Arabidopsis root mycobiome.</title>
        <authorList>
            <person name="Mesny F."/>
            <person name="Miyauchi S."/>
            <person name="Thiergart T."/>
            <person name="Pickel B."/>
            <person name="Atanasova L."/>
            <person name="Karlsson M."/>
            <person name="Huettel B."/>
            <person name="Barry K.W."/>
            <person name="Haridas S."/>
            <person name="Chen C."/>
            <person name="Bauer D."/>
            <person name="Andreopoulos W."/>
            <person name="Pangilinan J."/>
            <person name="LaButti K."/>
            <person name="Riley R."/>
            <person name="Lipzen A."/>
            <person name="Clum A."/>
            <person name="Drula E."/>
            <person name="Henrissat B."/>
            <person name="Kohler A."/>
            <person name="Grigoriev I.V."/>
            <person name="Martin F.M."/>
            <person name="Hacquard S."/>
        </authorList>
    </citation>
    <scope>NUCLEOTIDE SEQUENCE</scope>
    <source>
        <strain evidence="1">MPI-CAGE-AT-0147</strain>
    </source>
</reference>
<keyword evidence="2" id="KW-1185">Reference proteome</keyword>
<protein>
    <submittedName>
        <fullName evidence="1">Uncharacterized protein</fullName>
    </submittedName>
</protein>
<proteinExistence type="predicted"/>
<name>A0A9P9JM23_9HYPO</name>
<comment type="caution">
    <text evidence="1">The sequence shown here is derived from an EMBL/GenBank/DDBJ whole genome shotgun (WGS) entry which is preliminary data.</text>
</comment>